<dbReference type="Gene3D" id="3.40.50.720">
    <property type="entry name" value="NAD(P)-binding Rossmann-like Domain"/>
    <property type="match status" value="1"/>
</dbReference>
<keyword evidence="8" id="KW-0520">NAD</keyword>
<evidence type="ECO:0000256" key="1">
    <source>
        <dbReference type="ARBA" id="ARBA00001947"/>
    </source>
</evidence>
<keyword evidence="6 11" id="KW-0862">Zinc</keyword>
<keyword evidence="7" id="KW-0560">Oxidoreductase</keyword>
<organism evidence="13 14">
    <name type="scientific">Ligilactobacillus aviarius</name>
    <dbReference type="NCBI Taxonomy" id="1606"/>
    <lineage>
        <taxon>Bacteria</taxon>
        <taxon>Bacillati</taxon>
        <taxon>Bacillota</taxon>
        <taxon>Bacilli</taxon>
        <taxon>Lactobacillales</taxon>
        <taxon>Lactobacillaceae</taxon>
        <taxon>Ligilactobacillus</taxon>
    </lineage>
</organism>
<comment type="catalytic activity">
    <reaction evidence="9">
        <text>a secondary alcohol + NAD(+) = a ketone + NADH + H(+)</text>
        <dbReference type="Rhea" id="RHEA:10740"/>
        <dbReference type="ChEBI" id="CHEBI:15378"/>
        <dbReference type="ChEBI" id="CHEBI:17087"/>
        <dbReference type="ChEBI" id="CHEBI:35681"/>
        <dbReference type="ChEBI" id="CHEBI:57540"/>
        <dbReference type="ChEBI" id="CHEBI:57945"/>
        <dbReference type="EC" id="1.1.1.1"/>
    </reaction>
</comment>
<dbReference type="PANTHER" id="PTHR42940">
    <property type="entry name" value="ALCOHOL DEHYDROGENASE 1-RELATED"/>
    <property type="match status" value="1"/>
</dbReference>
<dbReference type="NCBIfam" id="NF006940">
    <property type="entry name" value="PRK09422.1"/>
    <property type="match status" value="1"/>
</dbReference>
<evidence type="ECO:0000256" key="11">
    <source>
        <dbReference type="RuleBase" id="RU361277"/>
    </source>
</evidence>
<dbReference type="GO" id="GO:0008270">
    <property type="term" value="F:zinc ion binding"/>
    <property type="evidence" value="ECO:0007669"/>
    <property type="project" value="InterPro"/>
</dbReference>
<dbReference type="InterPro" id="IPR013154">
    <property type="entry name" value="ADH-like_N"/>
</dbReference>
<evidence type="ECO:0000256" key="10">
    <source>
        <dbReference type="ARBA" id="ARBA00049243"/>
    </source>
</evidence>
<dbReference type="CDD" id="cd08297">
    <property type="entry name" value="CAD3"/>
    <property type="match status" value="1"/>
</dbReference>
<evidence type="ECO:0000256" key="9">
    <source>
        <dbReference type="ARBA" id="ARBA00049164"/>
    </source>
</evidence>
<dbReference type="FunFam" id="3.40.50.720:FF:000039">
    <property type="entry name" value="Alcohol dehydrogenase AdhP"/>
    <property type="match status" value="1"/>
</dbReference>
<evidence type="ECO:0000256" key="2">
    <source>
        <dbReference type="ARBA" id="ARBA00008072"/>
    </source>
</evidence>
<dbReference type="SUPFAM" id="SSF51735">
    <property type="entry name" value="NAD(P)-binding Rossmann-fold domains"/>
    <property type="match status" value="1"/>
</dbReference>
<proteinExistence type="inferred from homology"/>
<dbReference type="RefSeq" id="WP_057827124.1">
    <property type="nucleotide sequence ID" value="NZ_BAAACL010000018.1"/>
</dbReference>
<dbReference type="AlphaFoldDB" id="A0A510WSE0"/>
<dbReference type="PROSITE" id="PS00059">
    <property type="entry name" value="ADH_ZINC"/>
    <property type="match status" value="1"/>
</dbReference>
<dbReference type="Pfam" id="PF00107">
    <property type="entry name" value="ADH_zinc_N"/>
    <property type="match status" value="1"/>
</dbReference>
<dbReference type="InterPro" id="IPR013149">
    <property type="entry name" value="ADH-like_C"/>
</dbReference>
<comment type="caution">
    <text evidence="13">The sequence shown here is derived from an EMBL/GenBank/DDBJ whole genome shotgun (WGS) entry which is preliminary data.</text>
</comment>
<dbReference type="SMART" id="SM00829">
    <property type="entry name" value="PKS_ER"/>
    <property type="match status" value="1"/>
</dbReference>
<dbReference type="InterPro" id="IPR002328">
    <property type="entry name" value="ADH_Zn_CS"/>
</dbReference>
<dbReference type="EMBL" id="BJUI01000013">
    <property type="protein sequence ID" value="GEK42149.1"/>
    <property type="molecule type" value="Genomic_DNA"/>
</dbReference>
<comment type="cofactor">
    <cofactor evidence="1 11">
        <name>Zn(2+)</name>
        <dbReference type="ChEBI" id="CHEBI:29105"/>
    </cofactor>
</comment>
<dbReference type="GO" id="GO:0004022">
    <property type="term" value="F:alcohol dehydrogenase (NAD+) activity"/>
    <property type="evidence" value="ECO:0007669"/>
    <property type="project" value="UniProtKB-EC"/>
</dbReference>
<dbReference type="PANTHER" id="PTHR42940:SF8">
    <property type="entry name" value="VACUOLAR PROTEIN SORTING-ASSOCIATED PROTEIN 11"/>
    <property type="match status" value="1"/>
</dbReference>
<dbReference type="SUPFAM" id="SSF50129">
    <property type="entry name" value="GroES-like"/>
    <property type="match status" value="1"/>
</dbReference>
<accession>A0A510WSE0</accession>
<evidence type="ECO:0000256" key="6">
    <source>
        <dbReference type="ARBA" id="ARBA00022833"/>
    </source>
</evidence>
<name>A0A510WSE0_9LACO</name>
<evidence type="ECO:0000256" key="4">
    <source>
        <dbReference type="ARBA" id="ARBA00016352"/>
    </source>
</evidence>
<evidence type="ECO:0000256" key="8">
    <source>
        <dbReference type="ARBA" id="ARBA00023027"/>
    </source>
</evidence>
<dbReference type="EC" id="1.1.1.1" evidence="3"/>
<evidence type="ECO:0000256" key="5">
    <source>
        <dbReference type="ARBA" id="ARBA00022723"/>
    </source>
</evidence>
<evidence type="ECO:0000256" key="7">
    <source>
        <dbReference type="ARBA" id="ARBA00023002"/>
    </source>
</evidence>
<dbReference type="GeneID" id="29934256"/>
<protein>
    <recommendedName>
        <fullName evidence="4">Alcohol dehydrogenase</fullName>
        <ecNumber evidence="3">1.1.1.1</ecNumber>
    </recommendedName>
</protein>
<reference evidence="13 14" key="1">
    <citation type="submission" date="2019-07" db="EMBL/GenBank/DDBJ databases">
        <title>Whole genome shotgun sequence of Lactobacillus aviarius subsp. aviarius NBRC 102162.</title>
        <authorList>
            <person name="Hosoyama A."/>
            <person name="Uohara A."/>
            <person name="Ohji S."/>
            <person name="Ichikawa N."/>
        </authorList>
    </citation>
    <scope>NUCLEOTIDE SEQUENCE [LARGE SCALE GENOMIC DNA]</scope>
    <source>
        <strain evidence="13 14">NBRC 102162</strain>
    </source>
</reference>
<dbReference type="InterPro" id="IPR011032">
    <property type="entry name" value="GroES-like_sf"/>
</dbReference>
<comment type="similarity">
    <text evidence="2 11">Belongs to the zinc-containing alcohol dehydrogenase family.</text>
</comment>
<comment type="catalytic activity">
    <reaction evidence="10">
        <text>a primary alcohol + NAD(+) = an aldehyde + NADH + H(+)</text>
        <dbReference type="Rhea" id="RHEA:10736"/>
        <dbReference type="ChEBI" id="CHEBI:15378"/>
        <dbReference type="ChEBI" id="CHEBI:15734"/>
        <dbReference type="ChEBI" id="CHEBI:17478"/>
        <dbReference type="ChEBI" id="CHEBI:57540"/>
        <dbReference type="ChEBI" id="CHEBI:57945"/>
        <dbReference type="EC" id="1.1.1.1"/>
    </reaction>
</comment>
<evidence type="ECO:0000256" key="3">
    <source>
        <dbReference type="ARBA" id="ARBA00013190"/>
    </source>
</evidence>
<evidence type="ECO:0000313" key="13">
    <source>
        <dbReference type="EMBL" id="GEK42149.1"/>
    </source>
</evidence>
<keyword evidence="14" id="KW-1185">Reference proteome</keyword>
<keyword evidence="5 11" id="KW-0479">Metal-binding</keyword>
<dbReference type="Pfam" id="PF08240">
    <property type="entry name" value="ADH_N"/>
    <property type="match status" value="1"/>
</dbReference>
<evidence type="ECO:0000313" key="14">
    <source>
        <dbReference type="Proteomes" id="UP000321722"/>
    </source>
</evidence>
<dbReference type="Proteomes" id="UP000321722">
    <property type="component" value="Unassembled WGS sequence"/>
</dbReference>
<dbReference type="InterPro" id="IPR020843">
    <property type="entry name" value="ER"/>
</dbReference>
<dbReference type="Gene3D" id="3.90.180.10">
    <property type="entry name" value="Medium-chain alcohol dehydrogenases, catalytic domain"/>
    <property type="match status" value="1"/>
</dbReference>
<feature type="domain" description="Enoyl reductase (ER)" evidence="12">
    <location>
        <begin position="14"/>
        <end position="334"/>
    </location>
</feature>
<sequence length="336" mass="35762">MKAAVVRPNSDGYVDIKDVKLRPIKDNEILVKMEYCGLCHTDLHVAAGDFGPQPGRIIGHEGIGRVEQIGKEVTGLEIGDRVSIAWLAGACGRCEYCVTGRETLCRSVQNAGYNMDGAMAEKCIIRGDFAVKVPEKLDPIQASSITCAGVTTYKALKTSGIRPGQWVAIYGCGGLGNLAIQWAQNVFKAHVLAVDINDDKLEYAKEVGADLTFNSKNADSGKFAHDQFGGAHAAIVTAVSQIAFDQAVDSLRAGGKVVAVGLPKGKMGLSIVKTVLDGIQVAGSLVGTRQDLKEAFDLAADGAIKPIVSVCKLDEVNEMIDKMKNGEIKGRKVIKF</sequence>
<gene>
    <name evidence="13" type="primary">adhB</name>
    <name evidence="13" type="ORF">LAV01_09810</name>
</gene>
<dbReference type="InterPro" id="IPR036291">
    <property type="entry name" value="NAD(P)-bd_dom_sf"/>
</dbReference>
<evidence type="ECO:0000259" key="12">
    <source>
        <dbReference type="SMART" id="SM00829"/>
    </source>
</evidence>